<accession>A0AAU7CGT3</accession>
<sequence length="122" mass="13662">MLGPAFGVRLPATNREWVTICGECGRYKVSRIGGIGVYAHGFGIELVLYGVTMNFDWGDSGDPDGVDTWRLWNFVRVNRIAVDCRSFAQIQSWLEEAAAIGELTEDRHLYYSPTHRARPSAP</sequence>
<gene>
    <name evidence="2" type="ORF">V5E97_39650</name>
</gene>
<evidence type="ECO:0000313" key="2">
    <source>
        <dbReference type="EMBL" id="XBH04365.1"/>
    </source>
</evidence>
<evidence type="ECO:0000259" key="1">
    <source>
        <dbReference type="Pfam" id="PF21837"/>
    </source>
</evidence>
<name>A0AAU7CGT3_9BACT</name>
<dbReference type="RefSeq" id="WP_406697117.1">
    <property type="nucleotide sequence ID" value="NZ_CP155447.1"/>
</dbReference>
<dbReference type="AlphaFoldDB" id="A0AAU7CGT3"/>
<organism evidence="2">
    <name type="scientific">Singulisphaera sp. Ch08</name>
    <dbReference type="NCBI Taxonomy" id="3120278"/>
    <lineage>
        <taxon>Bacteria</taxon>
        <taxon>Pseudomonadati</taxon>
        <taxon>Planctomycetota</taxon>
        <taxon>Planctomycetia</taxon>
        <taxon>Isosphaerales</taxon>
        <taxon>Isosphaeraceae</taxon>
        <taxon>Singulisphaera</taxon>
    </lineage>
</organism>
<protein>
    <recommendedName>
        <fullName evidence="1">DUF6896 domain-containing protein</fullName>
    </recommendedName>
</protein>
<feature type="domain" description="DUF6896" evidence="1">
    <location>
        <begin position="10"/>
        <end position="112"/>
    </location>
</feature>
<proteinExistence type="predicted"/>
<dbReference type="Pfam" id="PF21837">
    <property type="entry name" value="DUF6896"/>
    <property type="match status" value="1"/>
</dbReference>
<dbReference type="EMBL" id="CP155447">
    <property type="protein sequence ID" value="XBH04365.1"/>
    <property type="molecule type" value="Genomic_DNA"/>
</dbReference>
<dbReference type="InterPro" id="IPR054191">
    <property type="entry name" value="DUF6896"/>
</dbReference>
<reference evidence="2" key="1">
    <citation type="submission" date="2024-05" db="EMBL/GenBank/DDBJ databases">
        <title>Planctomycetes of the genus Singulisphaera possess chitinolytic capabilities.</title>
        <authorList>
            <person name="Ivanova A."/>
        </authorList>
    </citation>
    <scope>NUCLEOTIDE SEQUENCE</scope>
    <source>
        <strain evidence="2">Ch08T</strain>
    </source>
</reference>